<feature type="domain" description="RNA polymerase III subunit RPC82-related helix-turn-helix" evidence="8">
    <location>
        <begin position="7"/>
        <end position="63"/>
    </location>
</feature>
<comment type="caution">
    <text evidence="10">The sequence shown here is derived from an EMBL/GenBank/DDBJ whole genome shotgun (WGS) entry which is preliminary data.</text>
</comment>
<dbReference type="Pfam" id="PF08221">
    <property type="entry name" value="HTH_9"/>
    <property type="match status" value="1"/>
</dbReference>
<keyword evidence="11" id="KW-1185">Reference proteome</keyword>
<evidence type="ECO:0000256" key="3">
    <source>
        <dbReference type="ARBA" id="ARBA00022478"/>
    </source>
</evidence>
<gene>
    <name evidence="10" type="ORF">TKK_015856</name>
</gene>
<dbReference type="PANTHER" id="PTHR12949">
    <property type="entry name" value="RNA POLYMERASE III DNA DIRECTED -RELATED"/>
    <property type="match status" value="1"/>
</dbReference>
<dbReference type="AlphaFoldDB" id="A0ABD2W7D3"/>
<evidence type="ECO:0000313" key="10">
    <source>
        <dbReference type="EMBL" id="KAL3388888.1"/>
    </source>
</evidence>
<dbReference type="Pfam" id="PF05645">
    <property type="entry name" value="RNA_pol_Rpc82"/>
    <property type="match status" value="1"/>
</dbReference>
<protein>
    <recommendedName>
        <fullName evidence="6">DNA-directed RNA polymerase III subunit RPC3</fullName>
        <shortName evidence="6">RNA polymerase III subunit C3</shortName>
    </recommendedName>
</protein>
<accession>A0ABD2W7D3</accession>
<dbReference type="InterPro" id="IPR039748">
    <property type="entry name" value="RPC3"/>
</dbReference>
<dbReference type="InterPro" id="IPR013197">
    <property type="entry name" value="RNA_pol_III_RPC82-rel_HTH"/>
</dbReference>
<name>A0ABD2W7D3_9HYME</name>
<dbReference type="InterPro" id="IPR055207">
    <property type="entry name" value="POLR3C_WHD"/>
</dbReference>
<dbReference type="FunFam" id="1.10.10.10:FF:000199">
    <property type="entry name" value="DNA-directed RNA polymerase III subunit RPC3"/>
    <property type="match status" value="1"/>
</dbReference>
<evidence type="ECO:0000256" key="4">
    <source>
        <dbReference type="ARBA" id="ARBA00023163"/>
    </source>
</evidence>
<sequence length="499" mass="58539">MSALMEKLCRSLLMEHFGAATCEVGCILFKYGPKTMTQFANFTKLPANKIVEALYALIKFDIVAHEKLPREVLYSIDIEKIFLLLRHHRYTTFVKKNMYDEAEMLFDVVLKNGYDTASQIIVKTYTRLEQNPPERRASIPLLLEKFELLVKNQFIIRHSVNNDADTDAYNFIMPSLHVKDLIQLSQNTNVDTGDQNIFWKINFDRFTQDLRNEILVNTITKRFDDNAGELMKRLLILMDTRTAAWEDTSIPIAFNEIKEDMKKNFPSIMPRLDQYIKVLEEDSCKFIMRVGDSGGGQYAVNMKEAFHQLAWATIENIVMERFGSKAARIFRLVRSCNYIEMEKIQQKVMFPPKETKHITYKLTEENYLHYRDFKKSGTNAPKTFYLFHIDLDEVVRMTIEHCYHAIYSAIYRRNDDLSKNKRLIDKEWKITTLVKNFRELGATPEQIANVEDQITPSEKAHLNQLSMRVEKLSTSECQVDDTLFVLQMYIRYHKSKLVK</sequence>
<dbReference type="PANTHER" id="PTHR12949:SF0">
    <property type="entry name" value="DNA-DIRECTED RNA POLYMERASE III SUBUNIT RPC3"/>
    <property type="match status" value="1"/>
</dbReference>
<dbReference type="Gene3D" id="1.10.10.10">
    <property type="entry name" value="Winged helix-like DNA-binding domain superfamily/Winged helix DNA-binding domain"/>
    <property type="match status" value="4"/>
</dbReference>
<evidence type="ECO:0000259" key="9">
    <source>
        <dbReference type="Pfam" id="PF22536"/>
    </source>
</evidence>
<dbReference type="GO" id="GO:0003697">
    <property type="term" value="F:single-stranded DNA binding"/>
    <property type="evidence" value="ECO:0007669"/>
    <property type="project" value="UniProtKB-UniRule"/>
</dbReference>
<feature type="domain" description="RNA polymerase III Rpc82 C -terminal" evidence="7">
    <location>
        <begin position="192"/>
        <end position="309"/>
    </location>
</feature>
<comment type="similarity">
    <text evidence="2 6">Belongs to the eukaryotic RPC3/POLR3C RNA polymerase subunit family.</text>
</comment>
<keyword evidence="3 6" id="KW-0240">DNA-directed RNA polymerase</keyword>
<dbReference type="Pfam" id="PF22536">
    <property type="entry name" value="WHD_POLR3C"/>
    <property type="match status" value="1"/>
</dbReference>
<evidence type="ECO:0000256" key="1">
    <source>
        <dbReference type="ARBA" id="ARBA00004123"/>
    </source>
</evidence>
<keyword evidence="5 6" id="KW-0539">Nucleus</keyword>
<feature type="domain" description="DNA-directed RNA polymerase III subunit RPC3 winged-helix" evidence="9">
    <location>
        <begin position="314"/>
        <end position="389"/>
    </location>
</feature>
<dbReference type="Gene3D" id="6.10.140.1450">
    <property type="match status" value="1"/>
</dbReference>
<evidence type="ECO:0000256" key="5">
    <source>
        <dbReference type="ARBA" id="ARBA00023242"/>
    </source>
</evidence>
<comment type="subunit">
    <text evidence="6">Component of the RNA polymerase III (Pol III) complex consisting of 17 subunits.</text>
</comment>
<dbReference type="EMBL" id="JBJJXI010000124">
    <property type="protein sequence ID" value="KAL3388888.1"/>
    <property type="molecule type" value="Genomic_DNA"/>
</dbReference>
<dbReference type="Pfam" id="PF20912">
    <property type="entry name" value="RPC3_helical"/>
    <property type="match status" value="1"/>
</dbReference>
<evidence type="ECO:0000313" key="11">
    <source>
        <dbReference type="Proteomes" id="UP001627154"/>
    </source>
</evidence>
<comment type="subcellular location">
    <subcellularLocation>
        <location evidence="1 6">Nucleus</location>
    </subcellularLocation>
</comment>
<keyword evidence="4 6" id="KW-0804">Transcription</keyword>
<organism evidence="10 11">
    <name type="scientific">Trichogramma kaykai</name>
    <dbReference type="NCBI Taxonomy" id="54128"/>
    <lineage>
        <taxon>Eukaryota</taxon>
        <taxon>Metazoa</taxon>
        <taxon>Ecdysozoa</taxon>
        <taxon>Arthropoda</taxon>
        <taxon>Hexapoda</taxon>
        <taxon>Insecta</taxon>
        <taxon>Pterygota</taxon>
        <taxon>Neoptera</taxon>
        <taxon>Endopterygota</taxon>
        <taxon>Hymenoptera</taxon>
        <taxon>Apocrita</taxon>
        <taxon>Proctotrupomorpha</taxon>
        <taxon>Chalcidoidea</taxon>
        <taxon>Trichogrammatidae</taxon>
        <taxon>Trichogramma</taxon>
    </lineage>
</organism>
<dbReference type="GO" id="GO:0005666">
    <property type="term" value="C:RNA polymerase III complex"/>
    <property type="evidence" value="ECO:0007669"/>
    <property type="project" value="UniProtKB-UniRule"/>
</dbReference>
<evidence type="ECO:0000256" key="2">
    <source>
        <dbReference type="ARBA" id="ARBA00007206"/>
    </source>
</evidence>
<comment type="function">
    <text evidence="6">DNA-dependent RNA polymerase catalyzes the transcription of DNA into RNA using the four ribonucleoside triphosphates as substrates. Specific core component of RNA polymerase III which synthesizes small RNAs, such as 5S rRNA and tRNAs.</text>
</comment>
<dbReference type="InterPro" id="IPR036388">
    <property type="entry name" value="WH-like_DNA-bd_sf"/>
</dbReference>
<dbReference type="Proteomes" id="UP001627154">
    <property type="component" value="Unassembled WGS sequence"/>
</dbReference>
<evidence type="ECO:0000259" key="7">
    <source>
        <dbReference type="Pfam" id="PF05645"/>
    </source>
</evidence>
<dbReference type="InterPro" id="IPR008806">
    <property type="entry name" value="RNA_pol_III_Rpc82_C"/>
</dbReference>
<evidence type="ECO:0000259" key="8">
    <source>
        <dbReference type="Pfam" id="PF08221"/>
    </source>
</evidence>
<evidence type="ECO:0000256" key="6">
    <source>
        <dbReference type="RuleBase" id="RU367076"/>
    </source>
</evidence>
<proteinExistence type="inferred from homology"/>
<reference evidence="10 11" key="1">
    <citation type="journal article" date="2024" name="bioRxiv">
        <title>A reference genome for Trichogramma kaykai: A tiny desert-dwelling parasitoid wasp with competing sex-ratio distorters.</title>
        <authorList>
            <person name="Culotta J."/>
            <person name="Lindsey A.R."/>
        </authorList>
    </citation>
    <scope>NUCLEOTIDE SEQUENCE [LARGE SCALE GENOMIC DNA]</scope>
    <source>
        <strain evidence="10 11">KSX58</strain>
    </source>
</reference>